<organism evidence="1 2">
    <name type="scientific">Nitratireductor basaltis</name>
    <dbReference type="NCBI Taxonomy" id="472175"/>
    <lineage>
        <taxon>Bacteria</taxon>
        <taxon>Pseudomonadati</taxon>
        <taxon>Pseudomonadota</taxon>
        <taxon>Alphaproteobacteria</taxon>
        <taxon>Hyphomicrobiales</taxon>
        <taxon>Phyllobacteriaceae</taxon>
        <taxon>Nitratireductor</taxon>
    </lineage>
</organism>
<dbReference type="OrthoDB" id="9784724at2"/>
<name>A0A084U8Y6_9HYPH</name>
<dbReference type="Proteomes" id="UP000053675">
    <property type="component" value="Unassembled WGS sequence"/>
</dbReference>
<dbReference type="EMBL" id="JMQM01000001">
    <property type="protein sequence ID" value="KFB09422.1"/>
    <property type="molecule type" value="Genomic_DNA"/>
</dbReference>
<gene>
    <name evidence="1" type="ORF">EL18_00437</name>
</gene>
<evidence type="ECO:0000313" key="2">
    <source>
        <dbReference type="Proteomes" id="UP000053675"/>
    </source>
</evidence>
<sequence>MACASYLSRRDGRYYLQVRLSRTPARLLGKQLYRVSLRTSNYRQARIRLSEHLGWIHRMNDSVDYASLLQLDRMLPDIPNRKNVPMFKHKPEPKTCPYLFPEWEPYLKPDGEIRLGAAYHQELAAS</sequence>
<evidence type="ECO:0000313" key="1">
    <source>
        <dbReference type="EMBL" id="KFB09422.1"/>
    </source>
</evidence>
<reference evidence="1 2" key="1">
    <citation type="submission" date="2014-05" db="EMBL/GenBank/DDBJ databases">
        <title>Draft Genome Sequence of Nitratireductor basaltis Strain UMTGB225, A Marine Bacterium Isolated from Green Barrel Tunicate.</title>
        <authorList>
            <person name="Gan H.Y."/>
        </authorList>
    </citation>
    <scope>NUCLEOTIDE SEQUENCE [LARGE SCALE GENOMIC DNA]</scope>
    <source>
        <strain evidence="1 2">UMTGB225</strain>
    </source>
</reference>
<proteinExistence type="predicted"/>
<protein>
    <submittedName>
        <fullName evidence="1">Uncharacterized protein</fullName>
    </submittedName>
</protein>
<keyword evidence="2" id="KW-1185">Reference proteome</keyword>
<accession>A0A084U8Y6</accession>
<dbReference type="STRING" id="472175.EL18_00437"/>
<dbReference type="RefSeq" id="WP_036479311.1">
    <property type="nucleotide sequence ID" value="NZ_JMQM01000001.1"/>
</dbReference>
<comment type="caution">
    <text evidence="1">The sequence shown here is derived from an EMBL/GenBank/DDBJ whole genome shotgun (WGS) entry which is preliminary data.</text>
</comment>
<dbReference type="AlphaFoldDB" id="A0A084U8Y6"/>